<organism evidence="2">
    <name type="scientific">bioreactor metagenome</name>
    <dbReference type="NCBI Taxonomy" id="1076179"/>
    <lineage>
        <taxon>unclassified sequences</taxon>
        <taxon>metagenomes</taxon>
        <taxon>ecological metagenomes</taxon>
    </lineage>
</organism>
<sequence>MGAFDENNPNPNADYPRLSLGSGSNNYRNSTFWLYDRSNLQLVTAQLSYNMFVKNSRVLSNIMLYAKGTNLFMLAKDNDVLQLNYGSAPQSRVFSIGAMLTF</sequence>
<evidence type="ECO:0008006" key="3">
    <source>
        <dbReference type="Google" id="ProtNLM"/>
    </source>
</evidence>
<evidence type="ECO:0000313" key="2">
    <source>
        <dbReference type="EMBL" id="MPN31343.1"/>
    </source>
</evidence>
<dbReference type="EMBL" id="VSSQ01082835">
    <property type="protein sequence ID" value="MPN31343.1"/>
    <property type="molecule type" value="Genomic_DNA"/>
</dbReference>
<protein>
    <recommendedName>
        <fullName evidence="3">TonB-dependent receptor-like beta-barrel domain-containing protein</fullName>
    </recommendedName>
</protein>
<name>A0A645H680_9ZZZZ</name>
<accession>A0A645H680</accession>
<gene>
    <name evidence="2" type="ORF">SDC9_178817</name>
</gene>
<feature type="region of interest" description="Disordered" evidence="1">
    <location>
        <begin position="1"/>
        <end position="22"/>
    </location>
</feature>
<dbReference type="AlphaFoldDB" id="A0A645H680"/>
<evidence type="ECO:0000256" key="1">
    <source>
        <dbReference type="SAM" id="MobiDB-lite"/>
    </source>
</evidence>
<proteinExistence type="predicted"/>
<comment type="caution">
    <text evidence="2">The sequence shown here is derived from an EMBL/GenBank/DDBJ whole genome shotgun (WGS) entry which is preliminary data.</text>
</comment>
<reference evidence="2" key="1">
    <citation type="submission" date="2019-08" db="EMBL/GenBank/DDBJ databases">
        <authorList>
            <person name="Kucharzyk K."/>
            <person name="Murdoch R.W."/>
            <person name="Higgins S."/>
            <person name="Loffler F."/>
        </authorList>
    </citation>
    <scope>NUCLEOTIDE SEQUENCE</scope>
</reference>